<dbReference type="GeneTree" id="ENSGT00990000204496"/>
<dbReference type="GO" id="GO:0043410">
    <property type="term" value="P:positive regulation of MAPK cascade"/>
    <property type="evidence" value="ECO:0007669"/>
    <property type="project" value="InterPro"/>
</dbReference>
<evidence type="ECO:0000256" key="5">
    <source>
        <dbReference type="SAM" id="SignalP"/>
    </source>
</evidence>
<keyword evidence="7" id="KW-1185">Reference proteome</keyword>
<evidence type="ECO:0008006" key="8">
    <source>
        <dbReference type="Google" id="ProtNLM"/>
    </source>
</evidence>
<proteinExistence type="inferred from homology"/>
<keyword evidence="5" id="KW-0732">Signal</keyword>
<reference evidence="6" key="4">
    <citation type="submission" date="2025-08" db="UniProtKB">
        <authorList>
            <consortium name="Ensembl"/>
        </authorList>
    </citation>
    <scope>IDENTIFICATION</scope>
</reference>
<evidence type="ECO:0000313" key="7">
    <source>
        <dbReference type="Proteomes" id="UP000314983"/>
    </source>
</evidence>
<dbReference type="InterPro" id="IPR009106">
    <property type="entry name" value="CART"/>
</dbReference>
<dbReference type="GO" id="GO:0008343">
    <property type="term" value="P:adult feeding behavior"/>
    <property type="evidence" value="ECO:0007669"/>
    <property type="project" value="InterPro"/>
</dbReference>
<dbReference type="GO" id="GO:0005184">
    <property type="term" value="F:neuropeptide hormone activity"/>
    <property type="evidence" value="ECO:0007669"/>
    <property type="project" value="InterPro"/>
</dbReference>
<evidence type="ECO:0000256" key="3">
    <source>
        <dbReference type="ARBA" id="ARBA00022525"/>
    </source>
</evidence>
<evidence type="ECO:0000256" key="2">
    <source>
        <dbReference type="ARBA" id="ARBA00005294"/>
    </source>
</evidence>
<feature type="chain" id="PRO_5044265201" description="Cocaine- and amphetamine-regulated transcript protein" evidence="5">
    <location>
        <begin position="27"/>
        <end position="104"/>
    </location>
</feature>
<reference evidence="7" key="1">
    <citation type="journal article" date="2014" name="Science">
        <title>Nonhuman genetics. Genomic basis for the convergent evolution of electric organs.</title>
        <authorList>
            <person name="Gallant J.R."/>
            <person name="Traeger L.L."/>
            <person name="Volkening J.D."/>
            <person name="Moffett H."/>
            <person name="Chen P.H."/>
            <person name="Novina C.D."/>
            <person name="Phillips G.N.Jr."/>
            <person name="Anand R."/>
            <person name="Wells G.B."/>
            <person name="Pinch M."/>
            <person name="Guth R."/>
            <person name="Unguez G.A."/>
            <person name="Albert J.S."/>
            <person name="Zakon H.H."/>
            <person name="Samanta M.P."/>
            <person name="Sussman M.R."/>
        </authorList>
    </citation>
    <scope>NUCLEOTIDE SEQUENCE [LARGE SCALE GENOMIC DNA]</scope>
</reference>
<dbReference type="SUPFAM" id="SSF64546">
    <property type="entry name" value="Satiety factor CART (cocaine and amphetamine regulated transcript)"/>
    <property type="match status" value="1"/>
</dbReference>
<keyword evidence="3" id="KW-0964">Secreted</keyword>
<organism evidence="6 7">
    <name type="scientific">Electrophorus electricus</name>
    <name type="common">Electric eel</name>
    <name type="synonym">Gymnotus electricus</name>
    <dbReference type="NCBI Taxonomy" id="8005"/>
    <lineage>
        <taxon>Eukaryota</taxon>
        <taxon>Metazoa</taxon>
        <taxon>Chordata</taxon>
        <taxon>Craniata</taxon>
        <taxon>Vertebrata</taxon>
        <taxon>Euteleostomi</taxon>
        <taxon>Actinopterygii</taxon>
        <taxon>Neopterygii</taxon>
        <taxon>Teleostei</taxon>
        <taxon>Ostariophysi</taxon>
        <taxon>Gymnotiformes</taxon>
        <taxon>Gymnotoidei</taxon>
        <taxon>Gymnotidae</taxon>
        <taxon>Electrophorus</taxon>
    </lineage>
</organism>
<name>A0A4W4FZD2_ELEEL</name>
<dbReference type="InterPro" id="IPR036722">
    <property type="entry name" value="CART_C_sf"/>
</dbReference>
<feature type="signal peptide" evidence="5">
    <location>
        <begin position="1"/>
        <end position="26"/>
    </location>
</feature>
<reference evidence="6" key="3">
    <citation type="submission" date="2020-05" db="EMBL/GenBank/DDBJ databases">
        <title>Electrophorus electricus (electric eel) genome, fEleEle1, primary haplotype.</title>
        <authorList>
            <person name="Myers G."/>
            <person name="Meyer A."/>
            <person name="Fedrigo O."/>
            <person name="Formenti G."/>
            <person name="Rhie A."/>
            <person name="Tracey A."/>
            <person name="Sims Y."/>
            <person name="Jarvis E.D."/>
        </authorList>
    </citation>
    <scope>NUCLEOTIDE SEQUENCE [LARGE SCALE GENOMIC DNA]</scope>
</reference>
<dbReference type="GO" id="GO:0007186">
    <property type="term" value="P:G protein-coupled receptor signaling pathway"/>
    <property type="evidence" value="ECO:0007669"/>
    <property type="project" value="InterPro"/>
</dbReference>
<dbReference type="GO" id="GO:0032099">
    <property type="term" value="P:negative regulation of appetite"/>
    <property type="evidence" value="ECO:0007669"/>
    <property type="project" value="InterPro"/>
</dbReference>
<reference evidence="6" key="5">
    <citation type="submission" date="2025-09" db="UniProtKB">
        <authorList>
            <consortium name="Ensembl"/>
        </authorList>
    </citation>
    <scope>IDENTIFICATION</scope>
</reference>
<protein>
    <recommendedName>
        <fullName evidence="8">Cocaine- and amphetamine-regulated transcript protein</fullName>
    </recommendedName>
</protein>
<comment type="similarity">
    <text evidence="2">Belongs to the CART family.</text>
</comment>
<keyword evidence="4" id="KW-1015">Disulfide bond</keyword>
<comment type="subcellular location">
    <subcellularLocation>
        <location evidence="1">Secreted</location>
    </subcellularLocation>
</comment>
<evidence type="ECO:0000313" key="6">
    <source>
        <dbReference type="Ensembl" id="ENSEEEP00000029717.2"/>
    </source>
</evidence>
<dbReference type="GO" id="GO:0009267">
    <property type="term" value="P:cellular response to starvation"/>
    <property type="evidence" value="ECO:0007669"/>
    <property type="project" value="InterPro"/>
</dbReference>
<reference evidence="7" key="2">
    <citation type="journal article" date="2017" name="Sci. Adv.">
        <title>A tail of two voltages: Proteomic comparison of the three electric organs of the electric eel.</title>
        <authorList>
            <person name="Traeger L.L."/>
            <person name="Sabat G."/>
            <person name="Barrett-Wilt G.A."/>
            <person name="Wells G.B."/>
            <person name="Sussman M.R."/>
        </authorList>
    </citation>
    <scope>NUCLEOTIDE SEQUENCE [LARGE SCALE GENOMIC DNA]</scope>
</reference>
<dbReference type="Ensembl" id="ENSEEET00000030061.2">
    <property type="protein sequence ID" value="ENSEEEP00000029717.2"/>
    <property type="gene ID" value="ENSEEEG00000014235.2"/>
</dbReference>
<dbReference type="GO" id="GO:0005615">
    <property type="term" value="C:extracellular space"/>
    <property type="evidence" value="ECO:0007669"/>
    <property type="project" value="InterPro"/>
</dbReference>
<accession>A0A4W4FZD2</accession>
<dbReference type="AlphaFoldDB" id="A0A4W4FZD2"/>
<dbReference type="Proteomes" id="UP000314983">
    <property type="component" value="Chromosome 8"/>
</dbReference>
<evidence type="ECO:0000256" key="1">
    <source>
        <dbReference type="ARBA" id="ARBA00004613"/>
    </source>
</evidence>
<dbReference type="Pfam" id="PF06373">
    <property type="entry name" value="CART"/>
    <property type="match status" value="1"/>
</dbReference>
<dbReference type="Gene3D" id="4.10.40.30">
    <property type="entry name" value="CART, C-terminal domain"/>
    <property type="match status" value="1"/>
</dbReference>
<evidence type="ECO:0000256" key="4">
    <source>
        <dbReference type="ARBA" id="ARBA00023157"/>
    </source>
</evidence>
<sequence length="104" mass="11848">ITDTMPKFSLLFPVVYIVVCFTSVNARPQERQQVRPIDATTNSMALLRKTFGRLPGVCRHLKRRRITIMCNTGSYCPVLRNSQHGHVCSCAKGSRCTHFFLKSF</sequence>
<dbReference type="OMA" id="CNVEKYC"/>